<organism evidence="1 2">
    <name type="scientific">Geoanaerobacter pelophilus</name>
    <dbReference type="NCBI Taxonomy" id="60036"/>
    <lineage>
        <taxon>Bacteria</taxon>
        <taxon>Pseudomonadati</taxon>
        <taxon>Thermodesulfobacteriota</taxon>
        <taxon>Desulfuromonadia</taxon>
        <taxon>Geobacterales</taxon>
        <taxon>Geobacteraceae</taxon>
        <taxon>Geoanaerobacter</taxon>
    </lineage>
</organism>
<gene>
    <name evidence="1" type="ORF">KI809_16620</name>
</gene>
<accession>A0AAW4LFI3</accession>
<evidence type="ECO:0000313" key="1">
    <source>
        <dbReference type="EMBL" id="MBT0665936.1"/>
    </source>
</evidence>
<sequence length="59" mass="6581">MKLDEIKEIAKGHSIKIAKAKKSDLVRAIQHAEGNEPCFDNGKAEHCGQQSCLWREDCA</sequence>
<name>A0AAW4LFI3_9BACT</name>
<dbReference type="AlphaFoldDB" id="A0AAW4LFI3"/>
<dbReference type="RefSeq" id="WP_214172700.1">
    <property type="nucleotide sequence ID" value="NZ_JAHCVJ010000007.1"/>
</dbReference>
<evidence type="ECO:0000313" key="2">
    <source>
        <dbReference type="Proteomes" id="UP000811899"/>
    </source>
</evidence>
<dbReference type="Proteomes" id="UP000811899">
    <property type="component" value="Unassembled WGS sequence"/>
</dbReference>
<dbReference type="EMBL" id="JAHCVJ010000007">
    <property type="protein sequence ID" value="MBT0665936.1"/>
    <property type="molecule type" value="Genomic_DNA"/>
</dbReference>
<comment type="caution">
    <text evidence="1">The sequence shown here is derived from an EMBL/GenBank/DDBJ whole genome shotgun (WGS) entry which is preliminary data.</text>
</comment>
<keyword evidence="2" id="KW-1185">Reference proteome</keyword>
<proteinExistence type="predicted"/>
<protein>
    <submittedName>
        <fullName evidence="1">SAP domain-containing protein</fullName>
    </submittedName>
</protein>
<reference evidence="1 2" key="1">
    <citation type="submission" date="2021-05" db="EMBL/GenBank/DDBJ databases">
        <title>The draft genome of Geobacter pelophilus DSM 12255.</title>
        <authorList>
            <person name="Xu Z."/>
            <person name="Masuda Y."/>
            <person name="Itoh H."/>
            <person name="Senoo K."/>
        </authorList>
    </citation>
    <scope>NUCLEOTIDE SEQUENCE [LARGE SCALE GENOMIC DNA]</scope>
    <source>
        <strain evidence="1 2">DSM 12255</strain>
    </source>
</reference>